<dbReference type="Ensembl" id="ENSGACT00000070079.1">
    <property type="protein sequence ID" value="ENSGACP00000033989.1"/>
    <property type="gene ID" value="ENSGACG00000002963.2"/>
</dbReference>
<evidence type="ECO:0000313" key="3">
    <source>
        <dbReference type="Ensembl" id="ENSGACP00000033989.1"/>
    </source>
</evidence>
<comment type="similarity">
    <text evidence="1">Belongs to the asteroid family.</text>
</comment>
<reference evidence="3" key="3">
    <citation type="submission" date="2025-09" db="UniProtKB">
        <authorList>
            <consortium name="Ensembl"/>
        </authorList>
    </citation>
    <scope>IDENTIFICATION</scope>
</reference>
<evidence type="ECO:0000259" key="2">
    <source>
        <dbReference type="SMART" id="SM00485"/>
    </source>
</evidence>
<name>A0AAQ4P4V5_GASAC</name>
<reference evidence="3 4" key="1">
    <citation type="journal article" date="2021" name="G3 (Bethesda)">
        <title>Improved contiguity of the threespine stickleback genome using long-read sequencing.</title>
        <authorList>
            <person name="Nath S."/>
            <person name="Shaw D.E."/>
            <person name="White M.A."/>
        </authorList>
    </citation>
    <scope>NUCLEOTIDE SEQUENCE [LARGE SCALE GENOMIC DNA]</scope>
    <source>
        <strain evidence="3 4">Lake Benthic</strain>
    </source>
</reference>
<accession>A0AAQ4P4V5</accession>
<dbReference type="PANTHER" id="PTHR15665:SF1">
    <property type="entry name" value="PROTEIN ASTEROID HOMOLOG 1"/>
    <property type="match status" value="1"/>
</dbReference>
<reference evidence="3" key="2">
    <citation type="submission" date="2025-08" db="UniProtKB">
        <authorList>
            <consortium name="Ensembl"/>
        </authorList>
    </citation>
    <scope>IDENTIFICATION</scope>
</reference>
<gene>
    <name evidence="3" type="primary">ASTE1</name>
</gene>
<dbReference type="SMART" id="SM00485">
    <property type="entry name" value="XPGN"/>
    <property type="match status" value="1"/>
</dbReference>
<dbReference type="AlphaFoldDB" id="A0AAQ4P4V5"/>
<dbReference type="InterPro" id="IPR006085">
    <property type="entry name" value="XPG_DNA_repair_N"/>
</dbReference>
<dbReference type="Gene3D" id="3.40.50.1010">
    <property type="entry name" value="5'-nuclease"/>
    <property type="match status" value="1"/>
</dbReference>
<dbReference type="GO" id="GO:0004518">
    <property type="term" value="F:nuclease activity"/>
    <property type="evidence" value="ECO:0007669"/>
    <property type="project" value="InterPro"/>
</dbReference>
<proteinExistence type="inferred from homology"/>
<dbReference type="InterPro" id="IPR026832">
    <property type="entry name" value="Asteroid"/>
</dbReference>
<dbReference type="Pfam" id="PF00752">
    <property type="entry name" value="XPG_N"/>
    <property type="match status" value="1"/>
</dbReference>
<keyword evidence="4" id="KW-1185">Reference proteome</keyword>
<dbReference type="PANTHER" id="PTHR15665">
    <property type="entry name" value="ASTEROID PROTEIN"/>
    <property type="match status" value="1"/>
</dbReference>
<dbReference type="SUPFAM" id="SSF88723">
    <property type="entry name" value="PIN domain-like"/>
    <property type="match status" value="1"/>
</dbReference>
<dbReference type="InterPro" id="IPR029060">
    <property type="entry name" value="PIN-like_dom_sf"/>
</dbReference>
<protein>
    <submittedName>
        <fullName evidence="3">Asteroid homolog 1</fullName>
    </submittedName>
</protein>
<feature type="domain" description="XPG N-terminal" evidence="2">
    <location>
        <begin position="1"/>
        <end position="101"/>
    </location>
</feature>
<dbReference type="Proteomes" id="UP000007635">
    <property type="component" value="Chromosome XX"/>
</dbReference>
<dbReference type="GeneTree" id="ENSGT00390000010145"/>
<dbReference type="Pfam" id="PF12813">
    <property type="entry name" value="XPG_I_2"/>
    <property type="match status" value="1"/>
</dbReference>
<dbReference type="InterPro" id="IPR039436">
    <property type="entry name" value="Asteroid_dom"/>
</dbReference>
<sequence length="681" mass="76668">MGVHGLTTLMEKNQKVYRDVRCRGSRLVIDGCNLLYALYFDSGLDQNHGGEYASFEVLIEKFIRALRDCSISPYVVLDGGSDPTDKKLQEVTRRAGERIKRANRAAVRGGREDILPALAKVVLLQTLARLEVRFAQCYGEADREVAALAKEWRCPVLSGDSDFYVFDLPAGILPLSYFCWEDVQRSGSQSFIRCRSYNTSSFSILFGVQKQMLPAFAALAGNDYVKLEGTELARFGPQGTGRTSHLEWLLRWLRDFQWPSEALEAALGLMEDLSVDRRAELLRGLHLGMEEYQIPSSSLSKFFIDETPPPPPEEQVSHLPPLTLQGRLSSEVLDVLLLKRKSLRIPVDRGDSPSAHLASRPLRQVMYGLLLGNGKEVQERDREGLQLKLIQVGTAFTKSSRGKNIMFYNPLKTEKERFLLPPKRLKVLLEALQVSEEPLSRLPPPLRLPVAATCYWLQSAVPPPEEELLGALLLGLSAGNTGRLSAEGTGGPGEARTSSTTCVRRHVGVSHSFNQWQSCLEVSIQLNQLLGFPLPEPQIARLFEGTLVHQLVRRMKSGRKVSVENKPLIEKLYKTCQNVVNQFHTQETSENQKTQKNSETWTLDTLQSQKTHKILEAQEKTSPLQRRPLDELTPDLQRLFLLNEDEATEARSSIRVQEDLRLCEMVSVRYRAKGGRNKSKH</sequence>
<organism evidence="3 4">
    <name type="scientific">Gasterosteus aculeatus aculeatus</name>
    <name type="common">three-spined stickleback</name>
    <dbReference type="NCBI Taxonomy" id="481459"/>
    <lineage>
        <taxon>Eukaryota</taxon>
        <taxon>Metazoa</taxon>
        <taxon>Chordata</taxon>
        <taxon>Craniata</taxon>
        <taxon>Vertebrata</taxon>
        <taxon>Euteleostomi</taxon>
        <taxon>Actinopterygii</taxon>
        <taxon>Neopterygii</taxon>
        <taxon>Teleostei</taxon>
        <taxon>Neoteleostei</taxon>
        <taxon>Acanthomorphata</taxon>
        <taxon>Eupercaria</taxon>
        <taxon>Perciformes</taxon>
        <taxon>Cottioidei</taxon>
        <taxon>Gasterosteales</taxon>
        <taxon>Gasterosteidae</taxon>
        <taxon>Gasterosteus</taxon>
    </lineage>
</organism>
<evidence type="ECO:0000256" key="1">
    <source>
        <dbReference type="ARBA" id="ARBA00007398"/>
    </source>
</evidence>
<evidence type="ECO:0000313" key="4">
    <source>
        <dbReference type="Proteomes" id="UP000007635"/>
    </source>
</evidence>